<dbReference type="InterPro" id="IPR025743">
    <property type="entry name" value="TssM1_N"/>
</dbReference>
<protein>
    <submittedName>
        <fullName evidence="2">IcmF family protein</fullName>
    </submittedName>
</protein>
<evidence type="ECO:0000313" key="3">
    <source>
        <dbReference type="Proteomes" id="UP000078504"/>
    </source>
</evidence>
<sequence length="1064" mass="120647">MLFEHWRSGAAVIKRISRKRGNVPWFLLMGERCGKTTLMATAKLPIMSHQPESEQVTPTRTLRWWFFKTAGFLDTSSYFLHGKPAAKAGWLKLANWCGRLTAPAGVVVCVSCRDLQTQSMLELHQQARQLRTQLEPMMKSVRRRLPIYVVLTECDHLDGFTLWASKLSPEQRQQALGYCWRQTPVIDRQDNTLLDPLFVSLKRGIDLSRISMMNGALPGTDFGELLNFPQNISQLQGPLHHYVAALCEPDAYFSSGSLAAVWLTASVEHPQHHQAREALFVQNLISQVLPANSRNRVAESFGKRQQWLDKWAVPLLVTVLAVALLLSAWQTRKLMVPVANNDVSTLTQHIAQHEKWMAEPLHYTPFLPLLRKRHQSLEMALVEANDVPVNDIYSQLRIYRRDFYAAPPQQQRRMILELAQGILTRQAMLKGEALTTLAHLPKTPESLQLISAMHNAGDNEHLTLERAMLRFGKQTSGIAAMQLILKELVNSDAQWRWLVADDSQLTALRITQFWKQSNSHVVLSGIWLEEGSRALVQYIELIQRASGEKQPLPIFTAFWQNWAGLKQDAWLEFVLEMSRQKPLVPGQKASSSQLMALAREQDPVSEFIRQAHRELADIRDRDAHLWLVELRRVTFFKRPPAAFSWVRAWDDKEKYLRVAVRRLLRKDTSMAVVSSSETVSWQQWNNALNEAINQAIATNGNSPALTEGLFNQGVVGKTNPLTSLWLTFTQLRKQMELTGNKIGTGAVWALLESQLNTLTSHAMATSACWIEQNWQSKVLQPLGNRAEHRDPQQQQEKAWRYLSDFIQESAINMMQPTAMGLRAAGFNGHVIPFTADFMQVINHVVEPDDLALMPERGQTRSHDEISRLEEQIAQREKQITALEKKVLTVDIASLPATIPGGARLMPTGTRLELHCAKGASQLDSSNLREEARFNWSPNQCSAVTVTVKFPGADIKHRYLGDSAWSDFLADFDGGEHAYTLDEFLPAGVGPLKDLAIEKVLVRFSLRGQQAVQAQWQQWKDLNVEIETLRALREEQLEHQRSRQQPGYFQGKLTALPTSVAMCVN</sequence>
<organism evidence="2 3">
    <name type="scientific">Buttiauxella gaviniae ATCC 51604</name>
    <dbReference type="NCBI Taxonomy" id="1354253"/>
    <lineage>
        <taxon>Bacteria</taxon>
        <taxon>Pseudomonadati</taxon>
        <taxon>Pseudomonadota</taxon>
        <taxon>Gammaproteobacteria</taxon>
        <taxon>Enterobacterales</taxon>
        <taxon>Enterobacteriaceae</taxon>
        <taxon>Buttiauxella</taxon>
    </lineage>
</organism>
<name>A0A1B7I631_9ENTR</name>
<dbReference type="PANTHER" id="PTHR36153:SF1">
    <property type="entry name" value="TYPE VI SECRETION SYSTEM COMPONENT TSSM1"/>
    <property type="match status" value="1"/>
</dbReference>
<gene>
    <name evidence="2" type="ORF">M977_00192</name>
</gene>
<evidence type="ECO:0000313" key="2">
    <source>
        <dbReference type="EMBL" id="OAT23902.1"/>
    </source>
</evidence>
<feature type="domain" description="Type VI secretion system component TssM1 N-terminal" evidence="1">
    <location>
        <begin position="88"/>
        <end position="269"/>
    </location>
</feature>
<dbReference type="PATRIC" id="fig|1354253.4.peg.197"/>
<dbReference type="AlphaFoldDB" id="A0A1B7I631"/>
<dbReference type="Pfam" id="PF14331">
    <property type="entry name" value="IcmF-related_N"/>
    <property type="match status" value="1"/>
</dbReference>
<accession>A0A1B7I631</accession>
<dbReference type="EMBL" id="LXEP01000003">
    <property type="protein sequence ID" value="OAT23902.1"/>
    <property type="molecule type" value="Genomic_DNA"/>
</dbReference>
<dbReference type="InterPro" id="IPR053156">
    <property type="entry name" value="T6SS_TssM-like"/>
</dbReference>
<dbReference type="PANTHER" id="PTHR36153">
    <property type="entry name" value="INNER MEMBRANE PROTEIN-RELATED"/>
    <property type="match status" value="1"/>
</dbReference>
<comment type="caution">
    <text evidence="2">The sequence shown here is derived from an EMBL/GenBank/DDBJ whole genome shotgun (WGS) entry which is preliminary data.</text>
</comment>
<dbReference type="Proteomes" id="UP000078504">
    <property type="component" value="Unassembled WGS sequence"/>
</dbReference>
<evidence type="ECO:0000259" key="1">
    <source>
        <dbReference type="Pfam" id="PF14331"/>
    </source>
</evidence>
<reference evidence="2 3" key="1">
    <citation type="submission" date="2016-04" db="EMBL/GenBank/DDBJ databases">
        <title>ATOL: Assembling a taxonomically balanced genome-scale reconstruction of the evolutionary history of the Enterobacteriaceae.</title>
        <authorList>
            <person name="Plunkett G.III."/>
            <person name="Neeno-Eckwall E.C."/>
            <person name="Glasner J.D."/>
            <person name="Perna N.T."/>
        </authorList>
    </citation>
    <scope>NUCLEOTIDE SEQUENCE [LARGE SCALE GENOMIC DNA]</scope>
    <source>
        <strain evidence="2 3">ATCC 51604</strain>
    </source>
</reference>
<proteinExistence type="predicted"/>